<protein>
    <submittedName>
        <fullName evidence="1">Uncharacterized protein</fullName>
    </submittedName>
</protein>
<accession>A0ACD3A3C8</accession>
<dbReference type="EMBL" id="ML208815">
    <property type="protein sequence ID" value="TFK60195.1"/>
    <property type="molecule type" value="Genomic_DNA"/>
</dbReference>
<organism evidence="1 2">
    <name type="scientific">Pluteus cervinus</name>
    <dbReference type="NCBI Taxonomy" id="181527"/>
    <lineage>
        <taxon>Eukaryota</taxon>
        <taxon>Fungi</taxon>
        <taxon>Dikarya</taxon>
        <taxon>Basidiomycota</taxon>
        <taxon>Agaricomycotina</taxon>
        <taxon>Agaricomycetes</taxon>
        <taxon>Agaricomycetidae</taxon>
        <taxon>Agaricales</taxon>
        <taxon>Pluteineae</taxon>
        <taxon>Pluteaceae</taxon>
        <taxon>Pluteus</taxon>
    </lineage>
</organism>
<keyword evidence="2" id="KW-1185">Reference proteome</keyword>
<dbReference type="Proteomes" id="UP000308600">
    <property type="component" value="Unassembled WGS sequence"/>
</dbReference>
<evidence type="ECO:0000313" key="1">
    <source>
        <dbReference type="EMBL" id="TFK60195.1"/>
    </source>
</evidence>
<evidence type="ECO:0000313" key="2">
    <source>
        <dbReference type="Proteomes" id="UP000308600"/>
    </source>
</evidence>
<name>A0ACD3A3C8_9AGAR</name>
<sequence>MSRPYPFDLPDQVHLIDSTPYHHDHKYRSQTMILLRRPTSGLISSSVKWRSAHHGQRVSLPHETRALLMVTSRCLSLAFVPSEHEAQSAPRGLCTTWASSLSLLRILDIFDDKQSRNLFCSKYVTPARDRRRYLMGFTQRIERVLWSERRTKVRMSIGGIFACSILLSATSVIRRRSVSLNDGARHVTLNDLFVQSNQGGLKIDTGIRELRCSRQVDIQLKKKDGYLFLPGLVEAQHPLIRRSDKVRICSMKNQRKDLSIGYAIQWGSLVGRTIPVIRESASTIRVAPTAKDDMVGIEEYTR</sequence>
<reference evidence="1 2" key="1">
    <citation type="journal article" date="2019" name="Nat. Ecol. Evol.">
        <title>Megaphylogeny resolves global patterns of mushroom evolution.</title>
        <authorList>
            <person name="Varga T."/>
            <person name="Krizsan K."/>
            <person name="Foldi C."/>
            <person name="Dima B."/>
            <person name="Sanchez-Garcia M."/>
            <person name="Sanchez-Ramirez S."/>
            <person name="Szollosi G.J."/>
            <person name="Szarkandi J.G."/>
            <person name="Papp V."/>
            <person name="Albert L."/>
            <person name="Andreopoulos W."/>
            <person name="Angelini C."/>
            <person name="Antonin V."/>
            <person name="Barry K.W."/>
            <person name="Bougher N.L."/>
            <person name="Buchanan P."/>
            <person name="Buyck B."/>
            <person name="Bense V."/>
            <person name="Catcheside P."/>
            <person name="Chovatia M."/>
            <person name="Cooper J."/>
            <person name="Damon W."/>
            <person name="Desjardin D."/>
            <person name="Finy P."/>
            <person name="Geml J."/>
            <person name="Haridas S."/>
            <person name="Hughes K."/>
            <person name="Justo A."/>
            <person name="Karasinski D."/>
            <person name="Kautmanova I."/>
            <person name="Kiss B."/>
            <person name="Kocsube S."/>
            <person name="Kotiranta H."/>
            <person name="LaButti K.M."/>
            <person name="Lechner B.E."/>
            <person name="Liimatainen K."/>
            <person name="Lipzen A."/>
            <person name="Lukacs Z."/>
            <person name="Mihaltcheva S."/>
            <person name="Morgado L.N."/>
            <person name="Niskanen T."/>
            <person name="Noordeloos M.E."/>
            <person name="Ohm R.A."/>
            <person name="Ortiz-Santana B."/>
            <person name="Ovrebo C."/>
            <person name="Racz N."/>
            <person name="Riley R."/>
            <person name="Savchenko A."/>
            <person name="Shiryaev A."/>
            <person name="Soop K."/>
            <person name="Spirin V."/>
            <person name="Szebenyi C."/>
            <person name="Tomsovsky M."/>
            <person name="Tulloss R.E."/>
            <person name="Uehling J."/>
            <person name="Grigoriev I.V."/>
            <person name="Vagvolgyi C."/>
            <person name="Papp T."/>
            <person name="Martin F.M."/>
            <person name="Miettinen O."/>
            <person name="Hibbett D.S."/>
            <person name="Nagy L.G."/>
        </authorList>
    </citation>
    <scope>NUCLEOTIDE SEQUENCE [LARGE SCALE GENOMIC DNA]</scope>
    <source>
        <strain evidence="1 2">NL-1719</strain>
    </source>
</reference>
<proteinExistence type="predicted"/>
<gene>
    <name evidence="1" type="ORF">BDN72DRAFT_864555</name>
</gene>